<comment type="caution">
    <text evidence="2">The sequence shown here is derived from an EMBL/GenBank/DDBJ whole genome shotgun (WGS) entry which is preliminary data.</text>
</comment>
<keyword evidence="3" id="KW-1185">Reference proteome</keyword>
<dbReference type="AlphaFoldDB" id="A0AA88WID6"/>
<evidence type="ECO:0000313" key="3">
    <source>
        <dbReference type="Proteomes" id="UP001188597"/>
    </source>
</evidence>
<dbReference type="PANTHER" id="PTHR48047:SF118">
    <property type="entry name" value="HEXOSYLTRANSFERASE-RELATED"/>
    <property type="match status" value="1"/>
</dbReference>
<name>A0AA88WID6_9ASTE</name>
<dbReference type="EMBL" id="JAVXUP010000483">
    <property type="protein sequence ID" value="KAK3026854.1"/>
    <property type="molecule type" value="Genomic_DNA"/>
</dbReference>
<gene>
    <name evidence="2" type="ORF">RJ639_042354</name>
</gene>
<organism evidence="2 3">
    <name type="scientific">Escallonia herrerae</name>
    <dbReference type="NCBI Taxonomy" id="1293975"/>
    <lineage>
        <taxon>Eukaryota</taxon>
        <taxon>Viridiplantae</taxon>
        <taxon>Streptophyta</taxon>
        <taxon>Embryophyta</taxon>
        <taxon>Tracheophyta</taxon>
        <taxon>Spermatophyta</taxon>
        <taxon>Magnoliopsida</taxon>
        <taxon>eudicotyledons</taxon>
        <taxon>Gunneridae</taxon>
        <taxon>Pentapetalae</taxon>
        <taxon>asterids</taxon>
        <taxon>campanulids</taxon>
        <taxon>Escalloniales</taxon>
        <taxon>Escalloniaceae</taxon>
        <taxon>Escallonia</taxon>
    </lineage>
</organism>
<dbReference type="GO" id="GO:0035251">
    <property type="term" value="F:UDP-glucosyltransferase activity"/>
    <property type="evidence" value="ECO:0007669"/>
    <property type="project" value="TreeGrafter"/>
</dbReference>
<dbReference type="PANTHER" id="PTHR48047">
    <property type="entry name" value="GLYCOSYLTRANSFERASE"/>
    <property type="match status" value="1"/>
</dbReference>
<comment type="similarity">
    <text evidence="1">Belongs to the UDP-glycosyltransferase family.</text>
</comment>
<dbReference type="Gene3D" id="3.40.50.2000">
    <property type="entry name" value="Glycogen Phosphorylase B"/>
    <property type="match status" value="2"/>
</dbReference>
<accession>A0AA88WID6</accession>
<reference evidence="2" key="1">
    <citation type="submission" date="2022-12" db="EMBL/GenBank/DDBJ databases">
        <title>Draft genome assemblies for two species of Escallonia (Escalloniales).</title>
        <authorList>
            <person name="Chanderbali A."/>
            <person name="Dervinis C."/>
            <person name="Anghel I."/>
            <person name="Soltis D."/>
            <person name="Soltis P."/>
            <person name="Zapata F."/>
        </authorList>
    </citation>
    <scope>NUCLEOTIDE SEQUENCE</scope>
    <source>
        <strain evidence="2">UCBG64.0493</strain>
        <tissue evidence="2">Leaf</tissue>
    </source>
</reference>
<dbReference type="SUPFAM" id="SSF53756">
    <property type="entry name" value="UDP-Glycosyltransferase/glycogen phosphorylase"/>
    <property type="match status" value="1"/>
</dbReference>
<evidence type="ECO:0000256" key="1">
    <source>
        <dbReference type="ARBA" id="ARBA00009995"/>
    </source>
</evidence>
<sequence>MWLVCSGVLEVPRGLCGPDCGGRFSIAACNFSMDYCIARITAIRSVWLSGGVVFVTSVVVTPVVGSSSTPTVCSGCKTVFANGVNVTAGGTTAMDAGAVTTVVGHFGLLLSSYQTQPPRKAMPNNGAHILVYPYPALGHIIPLLDLTHLLLTRGLHVTVLLAPTHLPLLDPLLSTHPSTSLQALVLTPPDPPPSSQFKIIGKMSAMAQLYDPILHWFESHPNPPVAIVSDFFLGWTNRLASHLGVPRVVFWPSGAFAALIAGSLWRDVPKNEDPSSHESFLLSFPGVPNSPSFPWWQISQLYREYKEGDPDWEFFRDAFLANSESWGVVFNSFAELERTYIDGVTRDVGHTRVWAVGPLMPPGDDSTGALIRGGSCKVPTHELMTWLDGKRDGKVVYLCFGSRLDLSNKQMEVVPDSVDLARTLVESVSGARPERDRAMKLRGAAYEATNDNATLFFHLDLLNCETIKTGNGRDIQLWEDLHIPDTDQAQMQNLRLNHDDLKVVANVKINNPWSYALMNELFPRPIAN</sequence>
<proteinExistence type="inferred from homology"/>
<dbReference type="Proteomes" id="UP001188597">
    <property type="component" value="Unassembled WGS sequence"/>
</dbReference>
<evidence type="ECO:0000313" key="2">
    <source>
        <dbReference type="EMBL" id="KAK3026854.1"/>
    </source>
</evidence>
<protein>
    <submittedName>
        <fullName evidence="2">Uncharacterized protein</fullName>
    </submittedName>
</protein>